<dbReference type="InterPro" id="IPR002831">
    <property type="entry name" value="Tscrpt_reg_TrmB_N"/>
</dbReference>
<feature type="domain" description="Transcription regulator TrmB C-terminal" evidence="2">
    <location>
        <begin position="102"/>
        <end position="222"/>
    </location>
</feature>
<evidence type="ECO:0000313" key="4">
    <source>
        <dbReference type="Proteomes" id="UP000217182"/>
    </source>
</evidence>
<proteinExistence type="predicted"/>
<dbReference type="InterPro" id="IPR051797">
    <property type="entry name" value="TrmB-like"/>
</dbReference>
<dbReference type="AlphaFoldDB" id="A0A250B8F2"/>
<name>A0A250B8F2_9GAMM</name>
<dbReference type="Pfam" id="PF11495">
    <property type="entry name" value="Regulator_TrmB"/>
    <property type="match status" value="1"/>
</dbReference>
<dbReference type="Proteomes" id="UP000217182">
    <property type="component" value="Chromosome"/>
</dbReference>
<sequence length="252" mass="28919">MLEKFGFSQYESQVYEAILSAECPVEASAVAKLSGVPKAKVYEVISRLLDKGILLDSVIEKKKVYKAISIEQVIKKLTLKFQSDIEQLKNVKKKKIKPDDRVWNLATEESIYAYSLALIDGAQKTINISTWKEIFLVYQPLLEEKERQGVLVEAHVVGELESSLRNLSNFVPHESQTGLKKFQNIVVDGAEVVFAITEGADWHSIATQSEQLVDVFRDFFYRDIILTFLEEKYRHILHNDDEYVGLINKLRY</sequence>
<evidence type="ECO:0000313" key="3">
    <source>
        <dbReference type="EMBL" id="ATA22407.1"/>
    </source>
</evidence>
<dbReference type="Gene3D" id="1.10.10.10">
    <property type="entry name" value="Winged helix-like DNA-binding domain superfamily/Winged helix DNA-binding domain"/>
    <property type="match status" value="1"/>
</dbReference>
<dbReference type="PANTHER" id="PTHR34293:SF1">
    <property type="entry name" value="HTH-TYPE TRANSCRIPTIONAL REGULATOR TRMBL2"/>
    <property type="match status" value="1"/>
</dbReference>
<organism evidence="3 4">
    <name type="scientific">Gibbsiella quercinecans</name>
    <dbReference type="NCBI Taxonomy" id="929813"/>
    <lineage>
        <taxon>Bacteria</taxon>
        <taxon>Pseudomonadati</taxon>
        <taxon>Pseudomonadota</taxon>
        <taxon>Gammaproteobacteria</taxon>
        <taxon>Enterobacterales</taxon>
        <taxon>Yersiniaceae</taxon>
        <taxon>Gibbsiella</taxon>
    </lineage>
</organism>
<dbReference type="InterPro" id="IPR036390">
    <property type="entry name" value="WH_DNA-bd_sf"/>
</dbReference>
<dbReference type="InterPro" id="IPR021586">
    <property type="entry name" value="Tscrpt_reg_TrmB_C"/>
</dbReference>
<reference evidence="3 4" key="1">
    <citation type="submission" date="2016-01" db="EMBL/GenBank/DDBJ databases">
        <authorList>
            <person name="Oliw E.H."/>
        </authorList>
    </citation>
    <scope>NUCLEOTIDE SEQUENCE [LARGE SCALE GENOMIC DNA]</scope>
    <source>
        <strain evidence="3 4">FRB97</strain>
    </source>
</reference>
<dbReference type="OrthoDB" id="1493540at2"/>
<protein>
    <submittedName>
        <fullName evidence="3">TrmB family transcriptional regulator</fullName>
    </submittedName>
</protein>
<keyword evidence="4" id="KW-1185">Reference proteome</keyword>
<dbReference type="CDD" id="cd09124">
    <property type="entry name" value="PLDc_like_TrmB_middle"/>
    <property type="match status" value="1"/>
</dbReference>
<accession>A0A250B8F2</accession>
<dbReference type="InterPro" id="IPR036388">
    <property type="entry name" value="WH-like_DNA-bd_sf"/>
</dbReference>
<dbReference type="PANTHER" id="PTHR34293">
    <property type="entry name" value="HTH-TYPE TRANSCRIPTIONAL REGULATOR TRMBL2"/>
    <property type="match status" value="1"/>
</dbReference>
<evidence type="ECO:0000259" key="2">
    <source>
        <dbReference type="Pfam" id="PF11495"/>
    </source>
</evidence>
<feature type="domain" description="Transcription regulator TrmB N-terminal" evidence="1">
    <location>
        <begin position="2"/>
        <end position="71"/>
    </location>
</feature>
<gene>
    <name evidence="3" type="ORF">AWC35_09570</name>
</gene>
<dbReference type="KEGG" id="gqu:AWC35_09570"/>
<evidence type="ECO:0000259" key="1">
    <source>
        <dbReference type="Pfam" id="PF01978"/>
    </source>
</evidence>
<dbReference type="SUPFAM" id="SSF46785">
    <property type="entry name" value="Winged helix' DNA-binding domain"/>
    <property type="match status" value="1"/>
</dbReference>
<dbReference type="EMBL" id="CP014136">
    <property type="protein sequence ID" value="ATA22407.1"/>
    <property type="molecule type" value="Genomic_DNA"/>
</dbReference>
<dbReference type="Pfam" id="PF01978">
    <property type="entry name" value="TrmB"/>
    <property type="match status" value="1"/>
</dbReference>